<sequence>MTLVGVISDTHGRLSDEAYAALVGSDHIIHAGDIGDPAILRELETIAPVTAVLGNNDFDEYGASVGRFAHPVIDGVRFLVAHYPRDVKITFAGSAALAPGDPIPQVCIHGHTHVPELITGPEARPATYILCPGAVFRPRGNFPRCIAKLQLSNGRVESARIESLDGTIVLEAGE</sequence>
<feature type="domain" description="Calcineurin-like phosphoesterase" evidence="3">
    <location>
        <begin position="4"/>
        <end position="153"/>
    </location>
</feature>
<protein>
    <recommendedName>
        <fullName evidence="2">Phosphoesterase</fullName>
        <ecNumber evidence="2">3.1.4.-</ecNumber>
    </recommendedName>
</protein>
<dbReference type="Pfam" id="PF12850">
    <property type="entry name" value="Metallophos_2"/>
    <property type="match status" value="1"/>
</dbReference>
<comment type="similarity">
    <text evidence="1 2">Belongs to the metallophosphoesterase superfamily. YfcE family.</text>
</comment>
<dbReference type="NCBIfam" id="TIGR00040">
    <property type="entry name" value="yfcE"/>
    <property type="match status" value="1"/>
</dbReference>
<evidence type="ECO:0000256" key="2">
    <source>
        <dbReference type="RuleBase" id="RU362039"/>
    </source>
</evidence>
<dbReference type="InterPro" id="IPR024654">
    <property type="entry name" value="Calcineurin-like_PHP_lpxH"/>
</dbReference>
<evidence type="ECO:0000256" key="1">
    <source>
        <dbReference type="ARBA" id="ARBA00008950"/>
    </source>
</evidence>
<keyword evidence="5" id="KW-1185">Reference proteome</keyword>
<dbReference type="RefSeq" id="WP_283831561.1">
    <property type="nucleotide sequence ID" value="NZ_JASJEU010000012.1"/>
</dbReference>
<name>A0ABT7DL04_9ACTN</name>
<proteinExistence type="inferred from homology"/>
<reference evidence="4 5" key="1">
    <citation type="submission" date="2023-05" db="EMBL/GenBank/DDBJ databases">
        <title>Gordonibacter KGMB12511T sp. nov., isolated from faeces of healthy Korean.</title>
        <authorList>
            <person name="Kim H.S."/>
            <person name="Kim J.-S."/>
            <person name="Suh M.K."/>
            <person name="Eom M.K."/>
            <person name="Do H.E."/>
            <person name="Lee J.-S."/>
        </authorList>
    </citation>
    <scope>NUCLEOTIDE SEQUENCE [LARGE SCALE GENOMIC DNA]</scope>
    <source>
        <strain evidence="4 5">KGMB12511</strain>
    </source>
</reference>
<gene>
    <name evidence="4" type="ORF">QNJ86_05315</name>
</gene>
<organism evidence="4 5">
    <name type="scientific">Gordonibacter faecis</name>
    <dbReference type="NCBI Taxonomy" id="3047475"/>
    <lineage>
        <taxon>Bacteria</taxon>
        <taxon>Bacillati</taxon>
        <taxon>Actinomycetota</taxon>
        <taxon>Coriobacteriia</taxon>
        <taxon>Eggerthellales</taxon>
        <taxon>Eggerthellaceae</taxon>
        <taxon>Gordonibacter</taxon>
    </lineage>
</organism>
<comment type="caution">
    <text evidence="4">The sequence shown here is derived from an EMBL/GenBank/DDBJ whole genome shotgun (WGS) entry which is preliminary data.</text>
</comment>
<dbReference type="InterPro" id="IPR000979">
    <property type="entry name" value="Phosphodiesterase_MJ0936/Vps29"/>
</dbReference>
<comment type="cofactor">
    <cofactor evidence="2">
        <name>a divalent metal cation</name>
        <dbReference type="ChEBI" id="CHEBI:60240"/>
    </cofactor>
</comment>
<evidence type="ECO:0000259" key="3">
    <source>
        <dbReference type="Pfam" id="PF12850"/>
    </source>
</evidence>
<accession>A0ABT7DL04</accession>
<keyword evidence="2" id="KW-0479">Metal-binding</keyword>
<dbReference type="InterPro" id="IPR029052">
    <property type="entry name" value="Metallo-depent_PP-like"/>
</dbReference>
<dbReference type="EMBL" id="JASJEU010000012">
    <property type="protein sequence ID" value="MDJ1650209.1"/>
    <property type="molecule type" value="Genomic_DNA"/>
</dbReference>
<dbReference type="Gene3D" id="3.60.21.10">
    <property type="match status" value="1"/>
</dbReference>
<dbReference type="Proteomes" id="UP001232750">
    <property type="component" value="Unassembled WGS sequence"/>
</dbReference>
<evidence type="ECO:0000313" key="4">
    <source>
        <dbReference type="EMBL" id="MDJ1650209.1"/>
    </source>
</evidence>
<dbReference type="EC" id="3.1.4.-" evidence="2"/>
<dbReference type="SUPFAM" id="SSF56300">
    <property type="entry name" value="Metallo-dependent phosphatases"/>
    <property type="match status" value="1"/>
</dbReference>
<evidence type="ECO:0000313" key="5">
    <source>
        <dbReference type="Proteomes" id="UP001232750"/>
    </source>
</evidence>